<feature type="compositionally biased region" description="Acidic residues" evidence="2">
    <location>
        <begin position="237"/>
        <end position="287"/>
    </location>
</feature>
<keyword evidence="4" id="KW-1185">Reference proteome</keyword>
<evidence type="ECO:0000256" key="2">
    <source>
        <dbReference type="SAM" id="MobiDB-lite"/>
    </source>
</evidence>
<proteinExistence type="predicted"/>
<accession>A0AAD8KIF0</accession>
<organism evidence="3 4">
    <name type="scientific">Tagetes erecta</name>
    <name type="common">African marigold</name>
    <dbReference type="NCBI Taxonomy" id="13708"/>
    <lineage>
        <taxon>Eukaryota</taxon>
        <taxon>Viridiplantae</taxon>
        <taxon>Streptophyta</taxon>
        <taxon>Embryophyta</taxon>
        <taxon>Tracheophyta</taxon>
        <taxon>Spermatophyta</taxon>
        <taxon>Magnoliopsida</taxon>
        <taxon>eudicotyledons</taxon>
        <taxon>Gunneridae</taxon>
        <taxon>Pentapetalae</taxon>
        <taxon>asterids</taxon>
        <taxon>campanulids</taxon>
        <taxon>Asterales</taxon>
        <taxon>Asteraceae</taxon>
        <taxon>Asteroideae</taxon>
        <taxon>Heliantheae alliance</taxon>
        <taxon>Tageteae</taxon>
        <taxon>Tagetes</taxon>
    </lineage>
</organism>
<evidence type="ECO:0000313" key="4">
    <source>
        <dbReference type="Proteomes" id="UP001229421"/>
    </source>
</evidence>
<evidence type="ECO:0000256" key="1">
    <source>
        <dbReference type="SAM" id="Coils"/>
    </source>
</evidence>
<protein>
    <submittedName>
        <fullName evidence="3">Uncharacterized protein</fullName>
    </submittedName>
</protein>
<feature type="coiled-coil region" evidence="1">
    <location>
        <begin position="421"/>
        <end position="504"/>
    </location>
</feature>
<feature type="region of interest" description="Disordered" evidence="2">
    <location>
        <begin position="233"/>
        <end position="293"/>
    </location>
</feature>
<keyword evidence="1" id="KW-0175">Coiled coil</keyword>
<reference evidence="3" key="1">
    <citation type="journal article" date="2023" name="bioRxiv">
        <title>Improved chromosome-level genome assembly for marigold (Tagetes erecta).</title>
        <authorList>
            <person name="Jiang F."/>
            <person name="Yuan L."/>
            <person name="Wang S."/>
            <person name="Wang H."/>
            <person name="Xu D."/>
            <person name="Wang A."/>
            <person name="Fan W."/>
        </authorList>
    </citation>
    <scope>NUCLEOTIDE SEQUENCE</scope>
    <source>
        <strain evidence="3">WSJ</strain>
        <tissue evidence="3">Leaf</tissue>
    </source>
</reference>
<gene>
    <name evidence="3" type="ORF">QVD17_24283</name>
</gene>
<sequence>MENLKFEPKHNLVACLDESIPETEGYRDMIRFIKRTKYVYAMYAKPVIYARLIKSFWRTAEVVTDEDGVSVVRGNITRDLQLTVSEEAIRTALRIDDDEAGANDELTTAECQACFCMSRRSAGFDNFPSNIASPIVAIAENKPFNMSKWIMKGFVFNLVKGKRFKFLKYPRFLQLMINVAYPIIREEGFSGGILYTEDMNDLSYRKMSIGNIQSDLVDEVPDNLLDDDEYRARHPEEEDGNENEGEEEDDESDGGDSESKDDSDDNSGNDGNDDDAESDSEEAENVEANEPMEIVIENVEVLESAEIDKPVEVEAVEEMIDAPKDITVQYARSRRSKSVIEPVLVEEPDVIEDVNLTEIVDVVQIAKEVVAEVEIVAQTIDDAEDCMIVTAPVDIATSSKAVENIDEPKESSPKVASYAELNEDKEKIAELEKMVAQLLEANELLKASNERKKKRLEDFWAIHEQNLKTFKKLDADHMKLKDDHEKLKEDYKELYAECNTLNAEKEILEKWLEDAKPKNSSSTSDKDFSDDVMEVAGPSPDAKVYYTRARGTKNVGERIDTSTPIPDEAVDTVNLDKAEGKRKLDVVPEITGEEEFVAKKARLEESVQIEPIQSESVTEAEVFEVAKVDETVKETETDKTVQIEPIQSESVVVEKVPEVVEVVENVPETVTEEAFQFEPVQTETAPMIEALDDLDDIDFTESEPEAEPEVNPDDEIPADLPERFAYLEKMKYNPVYLNGLTVSQINEEYEKCLNVQEKTTADEKEFVVEMGEWTPLQESLNIDDLPPEELYHQDPEEMSSRHMREWLSSRHYPYKTLKRLKHKSLKKIVVSLMKTERMHNRMFYLDYNNPQYYELTKRYKVLEPKEITMMALPEDAHKKRKELIDMFPSEVKSYNIAMDVRESWHKSATAGDVVRSLLSKGQSVAELLDSMIVPEKSKKVKIIAWKYDEVFDAFFIKRVNGLCDVYHYYSSIFKLEVQDLKELHKLRLINHTHAERGDKCAMLLDAGISRLPKYLEFIGQQEDSAYVQSKKKRKSKKLVVRDMYLEEFSDEYFDKVTDPGLKVIDGTQATKPILKFFYNQETYELKLVRNLDDWDKDMITLFSTFELKLLHPSYIDHLRNYRMEKCKDKLAEADRNLFVVMIEVIAAASEKIRLRKALLNANLVKVDIPEIEFMRVTAKGTLEVQAKGKEMPYEFYANIDFAGLTLDTLKRMNAYAILTNESKPRQAKIAEKFKSCIEEALKEQEEYKGKELLDVKEENEDW</sequence>
<dbReference type="Proteomes" id="UP001229421">
    <property type="component" value="Unassembled WGS sequence"/>
</dbReference>
<name>A0AAD8KIF0_TARER</name>
<dbReference type="EMBL" id="JAUHHV010000006">
    <property type="protein sequence ID" value="KAK1421721.1"/>
    <property type="molecule type" value="Genomic_DNA"/>
</dbReference>
<comment type="caution">
    <text evidence="3">The sequence shown here is derived from an EMBL/GenBank/DDBJ whole genome shotgun (WGS) entry which is preliminary data.</text>
</comment>
<evidence type="ECO:0000313" key="3">
    <source>
        <dbReference type="EMBL" id="KAK1421721.1"/>
    </source>
</evidence>
<dbReference type="AlphaFoldDB" id="A0AAD8KIF0"/>